<evidence type="ECO:0000256" key="3">
    <source>
        <dbReference type="ARBA" id="ARBA00022801"/>
    </source>
</evidence>
<dbReference type="PANTHER" id="PTHR43142:SF1">
    <property type="entry name" value="CARBOXYLIC ESTER HYDROLASE"/>
    <property type="match status" value="1"/>
</dbReference>
<keyword evidence="2" id="KW-0719">Serine esterase</keyword>
<reference evidence="6" key="1">
    <citation type="journal article" date="2023" name="Insect Mol. Biol.">
        <title>Genome sequencing provides insights into the evolution of gene families encoding plant cell wall-degrading enzymes in longhorned beetles.</title>
        <authorList>
            <person name="Shin N.R."/>
            <person name="Okamura Y."/>
            <person name="Kirsch R."/>
            <person name="Pauchet Y."/>
        </authorList>
    </citation>
    <scope>NUCLEOTIDE SEQUENCE</scope>
    <source>
        <strain evidence="6">RBIC_L_NR</strain>
    </source>
</reference>
<comment type="similarity">
    <text evidence="1">Belongs to the type-B carboxylesterase/lipase family.</text>
</comment>
<comment type="caution">
    <text evidence="6">The sequence shown here is derived from an EMBL/GenBank/DDBJ whole genome shotgun (WGS) entry which is preliminary data.</text>
</comment>
<dbReference type="AlphaFoldDB" id="A0AAV8WVX9"/>
<sequence>MSGASSFKSVFQSVVSKLPSSEQEGVAHADDLFYLFPNFFTPKILPGSKEDVYIQRFVKIWTNFARYGNPTPQEDDSLNRVLWTPIESENIEIFLEIGEELKLIKNLDEERIKFWDNIYEQSSNE</sequence>
<gene>
    <name evidence="6" type="ORF">NQ314_016658</name>
</gene>
<protein>
    <recommendedName>
        <fullName evidence="5">Carboxylesterase type B domain-containing protein</fullName>
    </recommendedName>
</protein>
<keyword evidence="3" id="KW-0378">Hydrolase</keyword>
<proteinExistence type="inferred from homology"/>
<evidence type="ECO:0000256" key="2">
    <source>
        <dbReference type="ARBA" id="ARBA00022487"/>
    </source>
</evidence>
<dbReference type="InterPro" id="IPR029058">
    <property type="entry name" value="AB_hydrolase_fold"/>
</dbReference>
<accession>A0AAV8WVX9</accession>
<keyword evidence="4" id="KW-0325">Glycoprotein</keyword>
<organism evidence="6 7">
    <name type="scientific">Rhamnusium bicolor</name>
    <dbReference type="NCBI Taxonomy" id="1586634"/>
    <lineage>
        <taxon>Eukaryota</taxon>
        <taxon>Metazoa</taxon>
        <taxon>Ecdysozoa</taxon>
        <taxon>Arthropoda</taxon>
        <taxon>Hexapoda</taxon>
        <taxon>Insecta</taxon>
        <taxon>Pterygota</taxon>
        <taxon>Neoptera</taxon>
        <taxon>Endopterygota</taxon>
        <taxon>Coleoptera</taxon>
        <taxon>Polyphaga</taxon>
        <taxon>Cucujiformia</taxon>
        <taxon>Chrysomeloidea</taxon>
        <taxon>Cerambycidae</taxon>
        <taxon>Lepturinae</taxon>
        <taxon>Rhagiini</taxon>
        <taxon>Rhamnusium</taxon>
    </lineage>
</organism>
<dbReference type="GO" id="GO:0052689">
    <property type="term" value="F:carboxylic ester hydrolase activity"/>
    <property type="evidence" value="ECO:0007669"/>
    <property type="project" value="UniProtKB-KW"/>
</dbReference>
<feature type="domain" description="Carboxylesterase type B" evidence="5">
    <location>
        <begin position="11"/>
        <end position="115"/>
    </location>
</feature>
<evidence type="ECO:0000313" key="6">
    <source>
        <dbReference type="EMBL" id="KAJ8930543.1"/>
    </source>
</evidence>
<dbReference type="InterPro" id="IPR002018">
    <property type="entry name" value="CarbesteraseB"/>
</dbReference>
<dbReference type="Proteomes" id="UP001162156">
    <property type="component" value="Unassembled WGS sequence"/>
</dbReference>
<dbReference type="Gene3D" id="3.40.50.1820">
    <property type="entry name" value="alpha/beta hydrolase"/>
    <property type="match status" value="1"/>
</dbReference>
<dbReference type="PANTHER" id="PTHR43142">
    <property type="entry name" value="CARBOXYLIC ESTER HYDROLASE"/>
    <property type="match status" value="1"/>
</dbReference>
<dbReference type="EMBL" id="JANEYF010004625">
    <property type="protein sequence ID" value="KAJ8930543.1"/>
    <property type="molecule type" value="Genomic_DNA"/>
</dbReference>
<keyword evidence="7" id="KW-1185">Reference proteome</keyword>
<dbReference type="SUPFAM" id="SSF53474">
    <property type="entry name" value="alpha/beta-Hydrolases"/>
    <property type="match status" value="1"/>
</dbReference>
<name>A0AAV8WVX9_9CUCU</name>
<evidence type="ECO:0000256" key="1">
    <source>
        <dbReference type="ARBA" id="ARBA00005964"/>
    </source>
</evidence>
<dbReference type="Pfam" id="PF00135">
    <property type="entry name" value="COesterase"/>
    <property type="match status" value="1"/>
</dbReference>
<evidence type="ECO:0000313" key="7">
    <source>
        <dbReference type="Proteomes" id="UP001162156"/>
    </source>
</evidence>
<evidence type="ECO:0000256" key="4">
    <source>
        <dbReference type="ARBA" id="ARBA00023180"/>
    </source>
</evidence>
<evidence type="ECO:0000259" key="5">
    <source>
        <dbReference type="Pfam" id="PF00135"/>
    </source>
</evidence>